<evidence type="ECO:0000256" key="2">
    <source>
        <dbReference type="SAM" id="SignalP"/>
    </source>
</evidence>
<keyword evidence="1" id="KW-1133">Transmembrane helix</keyword>
<feature type="transmembrane region" description="Helical" evidence="1">
    <location>
        <begin position="230"/>
        <end position="253"/>
    </location>
</feature>
<keyword evidence="2" id="KW-0732">Signal</keyword>
<dbReference type="STRING" id="39966.A0A369J4P6"/>
<comment type="caution">
    <text evidence="3">The sequence shown here is derived from an EMBL/GenBank/DDBJ whole genome shotgun (WGS) entry which is preliminary data.</text>
</comment>
<accession>A0A369J4P6</accession>
<reference evidence="3" key="1">
    <citation type="submission" date="2018-04" db="EMBL/GenBank/DDBJ databases">
        <title>Whole genome sequencing of Hypsizygus marmoreus.</title>
        <authorList>
            <person name="Choi I.-G."/>
            <person name="Min B."/>
            <person name="Kim J.-G."/>
            <person name="Kim S."/>
            <person name="Oh Y.-L."/>
            <person name="Kong W.-S."/>
            <person name="Park H."/>
            <person name="Jeong J."/>
            <person name="Song E.-S."/>
        </authorList>
    </citation>
    <scope>NUCLEOTIDE SEQUENCE [LARGE SCALE GENOMIC DNA]</scope>
    <source>
        <strain evidence="3">51987-8</strain>
    </source>
</reference>
<keyword evidence="1" id="KW-0812">Transmembrane</keyword>
<dbReference type="InParanoid" id="A0A369J4P6"/>
<keyword evidence="1" id="KW-0472">Membrane</keyword>
<name>A0A369J4P6_HYPMA</name>
<feature type="signal peptide" evidence="2">
    <location>
        <begin position="1"/>
        <end position="19"/>
    </location>
</feature>
<keyword evidence="4" id="KW-1185">Reference proteome</keyword>
<protein>
    <submittedName>
        <fullName evidence="3">Uncharacterized protein</fullName>
    </submittedName>
</protein>
<dbReference type="Proteomes" id="UP000076154">
    <property type="component" value="Unassembled WGS sequence"/>
</dbReference>
<proteinExistence type="predicted"/>
<dbReference type="EMBL" id="LUEZ02000122">
    <property type="protein sequence ID" value="RDB16991.1"/>
    <property type="molecule type" value="Genomic_DNA"/>
</dbReference>
<feature type="chain" id="PRO_5016820301" evidence="2">
    <location>
        <begin position="20"/>
        <end position="360"/>
    </location>
</feature>
<sequence length="360" mass="39640">MRFLPFTLFLFSSYSLVKAGTLNKGDSCNIGDNRLQAGTYQFWSECNSQTYCGSSGKCETRGCRKDDFPFGYAPDDKLPEKCPKGQFCPDEEDQCQQIQPVGSDCQLNRDDQCEGPPNFKELADTSGRGLNVNGSVCLNSKCMWANATLGVACIVENTPYTAYGVDGEFIDIVSRGNCQLGLYCDAAQKVCMAEKLFGEACTADKECSSWNCLGSGVCGVSESIPHHFAIWVYIVVGLGIFGGMFGTLFGLYWTHRKQRDEEREKRMQYWREQNAFHQNLLAMRETARASILSLPGNGNSSARSTLYSRDGAFSDDVSAPILPNAAPKVSGLRHYLADDGSSEFDDGLMMQSGKKVDGRF</sequence>
<evidence type="ECO:0000313" key="4">
    <source>
        <dbReference type="Proteomes" id="UP000076154"/>
    </source>
</evidence>
<evidence type="ECO:0000256" key="1">
    <source>
        <dbReference type="SAM" id="Phobius"/>
    </source>
</evidence>
<evidence type="ECO:0000313" key="3">
    <source>
        <dbReference type="EMBL" id="RDB16991.1"/>
    </source>
</evidence>
<organism evidence="3 4">
    <name type="scientific">Hypsizygus marmoreus</name>
    <name type="common">White beech mushroom</name>
    <name type="synonym">Agaricus marmoreus</name>
    <dbReference type="NCBI Taxonomy" id="39966"/>
    <lineage>
        <taxon>Eukaryota</taxon>
        <taxon>Fungi</taxon>
        <taxon>Dikarya</taxon>
        <taxon>Basidiomycota</taxon>
        <taxon>Agaricomycotina</taxon>
        <taxon>Agaricomycetes</taxon>
        <taxon>Agaricomycetidae</taxon>
        <taxon>Agaricales</taxon>
        <taxon>Tricholomatineae</taxon>
        <taxon>Lyophyllaceae</taxon>
        <taxon>Hypsizygus</taxon>
    </lineage>
</organism>
<dbReference type="OrthoDB" id="195231at2759"/>
<gene>
    <name evidence="3" type="ORF">Hypma_002678</name>
</gene>
<dbReference type="AlphaFoldDB" id="A0A369J4P6"/>